<sequence length="222" mass="24164">APFEYKTPDGKLTGFDVDLGNAICAKLKAKCVWVENSFDGMIPALKAKKFDGILSSMTVTDERAKQILFSSKIYNTPTRMVAKKGSPLLPTPTSLKGKRVGVQQGTIQETYAKTYWAPKGVSVVPYPTQDLIYQDMMSGRLDATLQDAIMVDGAFLKQPKGKNFSFAGGNVVDVKTLGVGAAIGLRKEDADLKANIDKALAAIIADGTYKKLEKKYFSFSIY</sequence>
<reference evidence="6 7" key="1">
    <citation type="submission" date="2018-10" db="EMBL/GenBank/DDBJ databases">
        <title>GWAS and RNA-Seq identify cryptic mechanisms of antimicrobial resistance in Acinetobacter baumannii.</title>
        <authorList>
            <person name="Sahl J.W."/>
        </authorList>
    </citation>
    <scope>NUCLEOTIDE SEQUENCE [LARGE SCALE GENOMIC DNA]</scope>
    <source>
        <strain evidence="6 7">TG28175</strain>
    </source>
</reference>
<evidence type="ECO:0000256" key="3">
    <source>
        <dbReference type="ARBA" id="ARBA00022729"/>
    </source>
</evidence>
<dbReference type="PROSITE" id="PS01039">
    <property type="entry name" value="SBP_BACTERIAL_3"/>
    <property type="match status" value="1"/>
</dbReference>
<keyword evidence="3" id="KW-0732">Signal</keyword>
<evidence type="ECO:0000256" key="4">
    <source>
        <dbReference type="RuleBase" id="RU003744"/>
    </source>
</evidence>
<evidence type="ECO:0000313" key="7">
    <source>
        <dbReference type="Proteomes" id="UP000280073"/>
    </source>
</evidence>
<dbReference type="EMBL" id="RFDI01001926">
    <property type="protein sequence ID" value="RSR32104.1"/>
    <property type="molecule type" value="Genomic_DNA"/>
</dbReference>
<dbReference type="Gene3D" id="3.40.190.10">
    <property type="entry name" value="Periplasmic binding protein-like II"/>
    <property type="match status" value="2"/>
</dbReference>
<evidence type="ECO:0000259" key="5">
    <source>
        <dbReference type="SMART" id="SM00062"/>
    </source>
</evidence>
<dbReference type="SMART" id="SM00062">
    <property type="entry name" value="PBPb"/>
    <property type="match status" value="1"/>
</dbReference>
<name>A0A429MIX4_ACIBA</name>
<dbReference type="InterPro" id="IPR001638">
    <property type="entry name" value="Solute-binding_3/MltF_N"/>
</dbReference>
<comment type="similarity">
    <text evidence="2 4">Belongs to the bacterial solute-binding protein 3 family.</text>
</comment>
<evidence type="ECO:0000313" key="6">
    <source>
        <dbReference type="EMBL" id="RSR32104.1"/>
    </source>
</evidence>
<comment type="subcellular location">
    <subcellularLocation>
        <location evidence="1">Cell envelope</location>
    </subcellularLocation>
</comment>
<proteinExistence type="inferred from homology"/>
<organism evidence="6 7">
    <name type="scientific">Acinetobacter baumannii</name>
    <dbReference type="NCBI Taxonomy" id="470"/>
    <lineage>
        <taxon>Bacteria</taxon>
        <taxon>Pseudomonadati</taxon>
        <taxon>Pseudomonadota</taxon>
        <taxon>Gammaproteobacteria</taxon>
        <taxon>Moraxellales</taxon>
        <taxon>Moraxellaceae</taxon>
        <taxon>Acinetobacter</taxon>
        <taxon>Acinetobacter calcoaceticus/baumannii complex</taxon>
    </lineage>
</organism>
<dbReference type="AlphaFoldDB" id="A0A429MIX4"/>
<dbReference type="PANTHER" id="PTHR35936">
    <property type="entry name" value="MEMBRANE-BOUND LYTIC MUREIN TRANSGLYCOSYLASE F"/>
    <property type="match status" value="1"/>
</dbReference>
<accession>A0A429MIX4</accession>
<dbReference type="CDD" id="cd13703">
    <property type="entry name" value="PBP2_HisJ_LAO"/>
    <property type="match status" value="1"/>
</dbReference>
<evidence type="ECO:0000256" key="2">
    <source>
        <dbReference type="ARBA" id="ARBA00010333"/>
    </source>
</evidence>
<dbReference type="PANTHER" id="PTHR35936:SF13">
    <property type="entry name" value="HISTIDINE-BINDING PERIPLASMIC PROTEIN"/>
    <property type="match status" value="1"/>
</dbReference>
<dbReference type="Proteomes" id="UP000280073">
    <property type="component" value="Unassembled WGS sequence"/>
</dbReference>
<dbReference type="InterPro" id="IPR018313">
    <property type="entry name" value="SBP_3_CS"/>
</dbReference>
<dbReference type="GO" id="GO:0030313">
    <property type="term" value="C:cell envelope"/>
    <property type="evidence" value="ECO:0007669"/>
    <property type="project" value="UniProtKB-SubCell"/>
</dbReference>
<evidence type="ECO:0000256" key="1">
    <source>
        <dbReference type="ARBA" id="ARBA00004196"/>
    </source>
</evidence>
<dbReference type="SUPFAM" id="SSF53850">
    <property type="entry name" value="Periplasmic binding protein-like II"/>
    <property type="match status" value="1"/>
</dbReference>
<gene>
    <name evidence="6" type="ORF">EA686_24730</name>
</gene>
<feature type="non-terminal residue" evidence="6">
    <location>
        <position position="1"/>
    </location>
</feature>
<protein>
    <submittedName>
        <fullName evidence="6">ABC transporter substrate-binding protein</fullName>
    </submittedName>
</protein>
<comment type="caution">
    <text evidence="6">The sequence shown here is derived from an EMBL/GenBank/DDBJ whole genome shotgun (WGS) entry which is preliminary data.</text>
</comment>
<feature type="domain" description="Solute-binding protein family 3/N-terminal" evidence="5">
    <location>
        <begin position="1"/>
        <end position="220"/>
    </location>
</feature>
<dbReference type="Pfam" id="PF00497">
    <property type="entry name" value="SBP_bac_3"/>
    <property type="match status" value="1"/>
</dbReference>